<protein>
    <submittedName>
        <fullName evidence="2">Uncharacterized protein</fullName>
    </submittedName>
</protein>
<feature type="transmembrane region" description="Helical" evidence="1">
    <location>
        <begin position="105"/>
        <end position="135"/>
    </location>
</feature>
<gene>
    <name evidence="2" type="ORF">GSF22_21075</name>
</gene>
<dbReference type="Proteomes" id="UP000823521">
    <property type="component" value="Unassembled WGS sequence"/>
</dbReference>
<dbReference type="RefSeq" id="WP_208815472.1">
    <property type="nucleotide sequence ID" value="NZ_WVUH01000200.1"/>
</dbReference>
<proteinExistence type="predicted"/>
<keyword evidence="1" id="KW-0812">Transmembrane</keyword>
<dbReference type="EMBL" id="WVUH01000200">
    <property type="protein sequence ID" value="MBO4208482.1"/>
    <property type="molecule type" value="Genomic_DNA"/>
</dbReference>
<keyword evidence="1" id="KW-1133">Transmembrane helix</keyword>
<evidence type="ECO:0000313" key="3">
    <source>
        <dbReference type="Proteomes" id="UP000823521"/>
    </source>
</evidence>
<evidence type="ECO:0000256" key="1">
    <source>
        <dbReference type="SAM" id="Phobius"/>
    </source>
</evidence>
<sequence>MRTVGAALTGRWARSALLAATLFGLAMMHSLGHGGGPHPVAMAAGPHPTTTAAGPHGAGTGEPHPTTMAADPHRAVVVGPGAADRPGGDPQLALPADGGGGGHPAGWSVCAAVLGGLAAVALLAVLLLTVGVGLWNAPAARNLSTGSRAPPKAGPIGLTLARVSVRRR</sequence>
<keyword evidence="1" id="KW-0472">Membrane</keyword>
<keyword evidence="3" id="KW-1185">Reference proteome</keyword>
<organism evidence="2 3">
    <name type="scientific">Micromonospora echinofusca</name>
    <dbReference type="NCBI Taxonomy" id="47858"/>
    <lineage>
        <taxon>Bacteria</taxon>
        <taxon>Bacillati</taxon>
        <taxon>Actinomycetota</taxon>
        <taxon>Actinomycetes</taxon>
        <taxon>Micromonosporales</taxon>
        <taxon>Micromonosporaceae</taxon>
        <taxon>Micromonospora</taxon>
    </lineage>
</organism>
<name>A0ABS3VVB0_MICEH</name>
<accession>A0ABS3VVB0</accession>
<comment type="caution">
    <text evidence="2">The sequence shown here is derived from an EMBL/GenBank/DDBJ whole genome shotgun (WGS) entry which is preliminary data.</text>
</comment>
<reference evidence="2 3" key="1">
    <citation type="submission" date="2019-12" db="EMBL/GenBank/DDBJ databases">
        <title>Whole genome sequencing of endophytic Actinobacterium Micromonospora sp. MPMI6T.</title>
        <authorList>
            <person name="Evv R."/>
            <person name="Podile A.R."/>
        </authorList>
    </citation>
    <scope>NUCLEOTIDE SEQUENCE [LARGE SCALE GENOMIC DNA]</scope>
    <source>
        <strain evidence="2 3">MPMI6</strain>
    </source>
</reference>
<evidence type="ECO:0000313" key="2">
    <source>
        <dbReference type="EMBL" id="MBO4208482.1"/>
    </source>
</evidence>